<protein>
    <recommendedName>
        <fullName evidence="1">DUF547 domain-containing protein</fullName>
    </recommendedName>
</protein>
<gene>
    <name evidence="2" type="ORF">S03H2_57135</name>
</gene>
<reference evidence="2" key="1">
    <citation type="journal article" date="2014" name="Front. Microbiol.">
        <title>High frequency of phylogenetically diverse reductive dehalogenase-homologous genes in deep subseafloor sedimentary metagenomes.</title>
        <authorList>
            <person name="Kawai M."/>
            <person name="Futagami T."/>
            <person name="Toyoda A."/>
            <person name="Takaki Y."/>
            <person name="Nishi S."/>
            <person name="Hori S."/>
            <person name="Arai W."/>
            <person name="Tsubouchi T."/>
            <person name="Morono Y."/>
            <person name="Uchiyama I."/>
            <person name="Ito T."/>
            <person name="Fujiyama A."/>
            <person name="Inagaki F."/>
            <person name="Takami H."/>
        </authorList>
    </citation>
    <scope>NUCLEOTIDE SEQUENCE</scope>
    <source>
        <strain evidence="2">Expedition CK06-06</strain>
    </source>
</reference>
<evidence type="ECO:0000313" key="2">
    <source>
        <dbReference type="EMBL" id="GAH78925.1"/>
    </source>
</evidence>
<dbReference type="PANTHER" id="PTHR46361">
    <property type="entry name" value="ELECTRON CARRIER/ PROTEIN DISULFIDE OXIDOREDUCTASE"/>
    <property type="match status" value="1"/>
</dbReference>
<dbReference type="AlphaFoldDB" id="X1JBP1"/>
<feature type="domain" description="DUF547" evidence="1">
    <location>
        <begin position="20"/>
        <end position="143"/>
    </location>
</feature>
<accession>X1JBP1</accession>
<evidence type="ECO:0000259" key="1">
    <source>
        <dbReference type="Pfam" id="PF04784"/>
    </source>
</evidence>
<feature type="non-terminal residue" evidence="2">
    <location>
        <position position="1"/>
    </location>
</feature>
<sequence>RLELKQLLQEFADLDPNEYNSWPKEDKIAFWINAYNIKMLKIIVDNYPIKSYPLLRPFPGWSPNSIRHIGKRIGGIGKQKFTVTGEEFTLLEVERRFFRKQFDEPRVFFAISGACLSSPPLRNEPYYGHKLYKQLDDQTKRFLSSPRAFKIDRGKQIVYLSAILQPTTWYGKEFISKYGTNKKFKDQQPATRAVLNFLTNYISKQDVSFLELKNYSVKYIGYDWRINDSSKK</sequence>
<dbReference type="PANTHER" id="PTHR46361:SF3">
    <property type="entry name" value="ELECTRON CARRIER_ PROTEIN DISULFIDE OXIDOREDUCTASE"/>
    <property type="match status" value="1"/>
</dbReference>
<comment type="caution">
    <text evidence="2">The sequence shown here is derived from an EMBL/GenBank/DDBJ whole genome shotgun (WGS) entry which is preliminary data.</text>
</comment>
<dbReference type="Pfam" id="PF04784">
    <property type="entry name" value="DUF547"/>
    <property type="match status" value="1"/>
</dbReference>
<proteinExistence type="predicted"/>
<dbReference type="InterPro" id="IPR006869">
    <property type="entry name" value="DUF547"/>
</dbReference>
<dbReference type="EMBL" id="BARU01036601">
    <property type="protein sequence ID" value="GAH78925.1"/>
    <property type="molecule type" value="Genomic_DNA"/>
</dbReference>
<organism evidence="2">
    <name type="scientific">marine sediment metagenome</name>
    <dbReference type="NCBI Taxonomy" id="412755"/>
    <lineage>
        <taxon>unclassified sequences</taxon>
        <taxon>metagenomes</taxon>
        <taxon>ecological metagenomes</taxon>
    </lineage>
</organism>
<name>X1JBP1_9ZZZZ</name>